<sequence>SERDRSYSGSSVCFANSSSSRSSSSDNHKPPRQLTQKQTTHLR</sequence>
<accession>A0ACA9R1P8</accession>
<evidence type="ECO:0000313" key="1">
    <source>
        <dbReference type="EMBL" id="CAG8772928.1"/>
    </source>
</evidence>
<dbReference type="EMBL" id="CAJVQC010041417">
    <property type="protein sequence ID" value="CAG8772928.1"/>
    <property type="molecule type" value="Genomic_DNA"/>
</dbReference>
<feature type="non-terminal residue" evidence="1">
    <location>
        <position position="43"/>
    </location>
</feature>
<feature type="non-terminal residue" evidence="1">
    <location>
        <position position="1"/>
    </location>
</feature>
<keyword evidence="2" id="KW-1185">Reference proteome</keyword>
<reference evidence="1" key="1">
    <citation type="submission" date="2021-06" db="EMBL/GenBank/DDBJ databases">
        <authorList>
            <person name="Kallberg Y."/>
            <person name="Tangrot J."/>
            <person name="Rosling A."/>
        </authorList>
    </citation>
    <scope>NUCLEOTIDE SEQUENCE</scope>
    <source>
        <strain evidence="1">MA461A</strain>
    </source>
</reference>
<protein>
    <submittedName>
        <fullName evidence="1">35181_t:CDS:1</fullName>
    </submittedName>
</protein>
<gene>
    <name evidence="1" type="ORF">RPERSI_LOCUS16628</name>
</gene>
<name>A0ACA9R1P8_9GLOM</name>
<dbReference type="Proteomes" id="UP000789920">
    <property type="component" value="Unassembled WGS sequence"/>
</dbReference>
<organism evidence="1 2">
    <name type="scientific">Racocetra persica</name>
    <dbReference type="NCBI Taxonomy" id="160502"/>
    <lineage>
        <taxon>Eukaryota</taxon>
        <taxon>Fungi</taxon>
        <taxon>Fungi incertae sedis</taxon>
        <taxon>Mucoromycota</taxon>
        <taxon>Glomeromycotina</taxon>
        <taxon>Glomeromycetes</taxon>
        <taxon>Diversisporales</taxon>
        <taxon>Gigasporaceae</taxon>
        <taxon>Racocetra</taxon>
    </lineage>
</organism>
<evidence type="ECO:0000313" key="2">
    <source>
        <dbReference type="Proteomes" id="UP000789920"/>
    </source>
</evidence>
<proteinExistence type="predicted"/>
<comment type="caution">
    <text evidence="1">The sequence shown here is derived from an EMBL/GenBank/DDBJ whole genome shotgun (WGS) entry which is preliminary data.</text>
</comment>